<dbReference type="SMART" id="SM00388">
    <property type="entry name" value="HisKA"/>
    <property type="match status" value="1"/>
</dbReference>
<evidence type="ECO:0000259" key="16">
    <source>
        <dbReference type="PROSITE" id="PS50109"/>
    </source>
</evidence>
<dbReference type="OrthoDB" id="9804645at2"/>
<dbReference type="SMART" id="SM00304">
    <property type="entry name" value="HAMP"/>
    <property type="match status" value="1"/>
</dbReference>
<evidence type="ECO:0000256" key="13">
    <source>
        <dbReference type="ARBA" id="ARBA00023012"/>
    </source>
</evidence>
<evidence type="ECO:0000256" key="14">
    <source>
        <dbReference type="ARBA" id="ARBA00023136"/>
    </source>
</evidence>
<dbReference type="InterPro" id="IPR003661">
    <property type="entry name" value="HisK_dim/P_dom"/>
</dbReference>
<organism evidence="18 19">
    <name type="scientific">Marinobacterium aestuarii</name>
    <dbReference type="NCBI Taxonomy" id="1821621"/>
    <lineage>
        <taxon>Bacteria</taxon>
        <taxon>Pseudomonadati</taxon>
        <taxon>Pseudomonadota</taxon>
        <taxon>Gammaproteobacteria</taxon>
        <taxon>Oceanospirillales</taxon>
        <taxon>Oceanospirillaceae</taxon>
        <taxon>Marinobacterium</taxon>
    </lineage>
</organism>
<evidence type="ECO:0000256" key="11">
    <source>
        <dbReference type="ARBA" id="ARBA00022840"/>
    </source>
</evidence>
<dbReference type="KEGG" id="mars:A8C75_11115"/>
<dbReference type="EC" id="2.7.13.3" evidence="3"/>
<evidence type="ECO:0000313" key="18">
    <source>
        <dbReference type="EMBL" id="ANG62980.1"/>
    </source>
</evidence>
<comment type="subcellular location">
    <subcellularLocation>
        <location evidence="2">Cell inner membrane</location>
        <topology evidence="2">Multi-pass membrane protein</topology>
    </subcellularLocation>
</comment>
<keyword evidence="19" id="KW-1185">Reference proteome</keyword>
<dbReference type="Proteomes" id="UP000078070">
    <property type="component" value="Chromosome"/>
</dbReference>
<dbReference type="InterPro" id="IPR036097">
    <property type="entry name" value="HisK_dim/P_sf"/>
</dbReference>
<protein>
    <recommendedName>
        <fullName evidence="3">histidine kinase</fullName>
        <ecNumber evidence="3">2.7.13.3</ecNumber>
    </recommendedName>
</protein>
<name>A0A1A9EZ16_9GAMM</name>
<dbReference type="PROSITE" id="PS50109">
    <property type="entry name" value="HIS_KIN"/>
    <property type="match status" value="1"/>
</dbReference>
<dbReference type="PRINTS" id="PR00344">
    <property type="entry name" value="BCTRLSENSOR"/>
</dbReference>
<dbReference type="Gene3D" id="1.10.8.500">
    <property type="entry name" value="HAMP domain in histidine kinase"/>
    <property type="match status" value="1"/>
</dbReference>
<reference evidence="18 19" key="2">
    <citation type="journal article" date="2018" name="Int. J. Syst. Evol. Microbiol.">
        <title>Marinobacterium aestuarii sp. nov., a benzene-degrading marine bacterium isolated from estuary sediment.</title>
        <authorList>
            <person name="Bae S.S."/>
            <person name="Jung J."/>
            <person name="Chung D."/>
            <person name="Baek K."/>
        </authorList>
    </citation>
    <scope>NUCLEOTIDE SEQUENCE [LARGE SCALE GENOMIC DNA]</scope>
    <source>
        <strain evidence="18 19">ST58-10</strain>
    </source>
</reference>
<keyword evidence="6" id="KW-0597">Phosphoprotein</keyword>
<reference evidence="19" key="1">
    <citation type="submission" date="2016-05" db="EMBL/GenBank/DDBJ databases">
        <authorList>
            <person name="Baek K."/>
            <person name="Yang S.-J."/>
        </authorList>
    </citation>
    <scope>NUCLEOTIDE SEQUENCE [LARGE SCALE GENOMIC DNA]</scope>
    <source>
        <strain evidence="19">ST58-10</strain>
    </source>
</reference>
<sequence length="487" mass="54776">MIRSLKTVLRRWPRSLSSRILLVLGLGVLLAQLVSSAIWLTQWRADTEQNVQEMSRHMAFRVAATVQFFTELPVAYRHLILDQLRDMGGTRFFVTLNREEIRVNDLPDSPLKTRVVQQFRDVLEGQLGVTDGLKIAFSRPSDLHVIKNDILLRDLPERWGSQTLLMGSRDAPILVIQIPIAPEQWLYLATLMPDPDFLEASSPLSRERLISLLVSLGVMLLFGVWIVRSLTRPLRRLAQAAESFGQGEALALPETGSRELETTARAFNAMQLRIQRYLDDRERLFASISHDLKTPITRLRLRAELLDDDVTRDAFCHDLEDLDMLVKGALQSVKDTDIHENRVEVDLYRMLCYMRDGAALAGKVVTLDGEQREPFLGKPLALRRCVGNLVDNALYYGGRADIQISDSPQMLEIRVCDRGPGIPIAQQERVFAPYTRLLANQALDPAAHSSMGLGLSIARNIARAHGGDIVLANRDEGGLEARLALPR</sequence>
<dbReference type="CDD" id="cd00082">
    <property type="entry name" value="HisKA"/>
    <property type="match status" value="1"/>
</dbReference>
<evidence type="ECO:0000256" key="12">
    <source>
        <dbReference type="ARBA" id="ARBA00022989"/>
    </source>
</evidence>
<keyword evidence="14 15" id="KW-0472">Membrane</keyword>
<dbReference type="Pfam" id="PF00672">
    <property type="entry name" value="HAMP"/>
    <property type="match status" value="1"/>
</dbReference>
<dbReference type="Pfam" id="PF00512">
    <property type="entry name" value="HisKA"/>
    <property type="match status" value="1"/>
</dbReference>
<evidence type="ECO:0000256" key="9">
    <source>
        <dbReference type="ARBA" id="ARBA00022741"/>
    </source>
</evidence>
<dbReference type="SMART" id="SM00387">
    <property type="entry name" value="HATPase_c"/>
    <property type="match status" value="1"/>
</dbReference>
<evidence type="ECO:0000256" key="1">
    <source>
        <dbReference type="ARBA" id="ARBA00000085"/>
    </source>
</evidence>
<dbReference type="InterPro" id="IPR004358">
    <property type="entry name" value="Sig_transdc_His_kin-like_C"/>
</dbReference>
<evidence type="ECO:0000256" key="10">
    <source>
        <dbReference type="ARBA" id="ARBA00022777"/>
    </source>
</evidence>
<dbReference type="EMBL" id="CP015839">
    <property type="protein sequence ID" value="ANG62980.1"/>
    <property type="molecule type" value="Genomic_DNA"/>
</dbReference>
<keyword evidence="13" id="KW-0902">Two-component regulatory system</keyword>
<feature type="domain" description="HAMP" evidence="17">
    <location>
        <begin position="228"/>
        <end position="279"/>
    </location>
</feature>
<dbReference type="CDD" id="cd06225">
    <property type="entry name" value="HAMP"/>
    <property type="match status" value="1"/>
</dbReference>
<feature type="domain" description="Histidine kinase" evidence="16">
    <location>
        <begin position="287"/>
        <end position="487"/>
    </location>
</feature>
<dbReference type="PANTHER" id="PTHR44936:SF5">
    <property type="entry name" value="SENSOR HISTIDINE KINASE ENVZ"/>
    <property type="match status" value="1"/>
</dbReference>
<keyword evidence="11" id="KW-0067">ATP-binding</keyword>
<dbReference type="PANTHER" id="PTHR44936">
    <property type="entry name" value="SENSOR PROTEIN CREC"/>
    <property type="match status" value="1"/>
</dbReference>
<feature type="transmembrane region" description="Helical" evidence="15">
    <location>
        <begin position="209"/>
        <end position="227"/>
    </location>
</feature>
<dbReference type="InterPro" id="IPR050980">
    <property type="entry name" value="2C_sensor_his_kinase"/>
</dbReference>
<evidence type="ECO:0000256" key="5">
    <source>
        <dbReference type="ARBA" id="ARBA00022519"/>
    </source>
</evidence>
<dbReference type="CDD" id="cd00075">
    <property type="entry name" value="HATPase"/>
    <property type="match status" value="1"/>
</dbReference>
<dbReference type="Pfam" id="PF02518">
    <property type="entry name" value="HATPase_c"/>
    <property type="match status" value="1"/>
</dbReference>
<evidence type="ECO:0000259" key="17">
    <source>
        <dbReference type="PROSITE" id="PS50885"/>
    </source>
</evidence>
<evidence type="ECO:0000256" key="7">
    <source>
        <dbReference type="ARBA" id="ARBA00022679"/>
    </source>
</evidence>
<evidence type="ECO:0000256" key="3">
    <source>
        <dbReference type="ARBA" id="ARBA00012438"/>
    </source>
</evidence>
<dbReference type="AlphaFoldDB" id="A0A1A9EZ16"/>
<accession>A0A1A9EZ16</accession>
<evidence type="ECO:0000256" key="4">
    <source>
        <dbReference type="ARBA" id="ARBA00022475"/>
    </source>
</evidence>
<keyword evidence="5" id="KW-0997">Cell inner membrane</keyword>
<evidence type="ECO:0000256" key="8">
    <source>
        <dbReference type="ARBA" id="ARBA00022692"/>
    </source>
</evidence>
<dbReference type="Gene3D" id="1.10.287.130">
    <property type="match status" value="1"/>
</dbReference>
<dbReference type="GO" id="GO:0005524">
    <property type="term" value="F:ATP binding"/>
    <property type="evidence" value="ECO:0007669"/>
    <property type="project" value="UniProtKB-KW"/>
</dbReference>
<keyword evidence="7" id="KW-0808">Transferase</keyword>
<evidence type="ECO:0000256" key="2">
    <source>
        <dbReference type="ARBA" id="ARBA00004429"/>
    </source>
</evidence>
<dbReference type="SUPFAM" id="SSF47384">
    <property type="entry name" value="Homodimeric domain of signal transducing histidine kinase"/>
    <property type="match status" value="1"/>
</dbReference>
<proteinExistence type="predicted"/>
<dbReference type="STRING" id="1821621.A8C75_11115"/>
<dbReference type="Gene3D" id="3.30.565.10">
    <property type="entry name" value="Histidine kinase-like ATPase, C-terminal domain"/>
    <property type="match status" value="1"/>
</dbReference>
<dbReference type="InterPro" id="IPR036890">
    <property type="entry name" value="HATPase_C_sf"/>
</dbReference>
<dbReference type="GO" id="GO:0005886">
    <property type="term" value="C:plasma membrane"/>
    <property type="evidence" value="ECO:0007669"/>
    <property type="project" value="UniProtKB-SubCell"/>
</dbReference>
<dbReference type="SUPFAM" id="SSF55874">
    <property type="entry name" value="ATPase domain of HSP90 chaperone/DNA topoisomerase II/histidine kinase"/>
    <property type="match status" value="1"/>
</dbReference>
<dbReference type="InterPro" id="IPR005467">
    <property type="entry name" value="His_kinase_dom"/>
</dbReference>
<dbReference type="GO" id="GO:0000155">
    <property type="term" value="F:phosphorelay sensor kinase activity"/>
    <property type="evidence" value="ECO:0007669"/>
    <property type="project" value="InterPro"/>
</dbReference>
<comment type="catalytic activity">
    <reaction evidence="1">
        <text>ATP + protein L-histidine = ADP + protein N-phospho-L-histidine.</text>
        <dbReference type="EC" id="2.7.13.3"/>
    </reaction>
</comment>
<dbReference type="PROSITE" id="PS50885">
    <property type="entry name" value="HAMP"/>
    <property type="match status" value="1"/>
</dbReference>
<evidence type="ECO:0000313" key="19">
    <source>
        <dbReference type="Proteomes" id="UP000078070"/>
    </source>
</evidence>
<dbReference type="InterPro" id="IPR003660">
    <property type="entry name" value="HAMP_dom"/>
</dbReference>
<gene>
    <name evidence="18" type="ORF">A8C75_11115</name>
</gene>
<dbReference type="InterPro" id="IPR003594">
    <property type="entry name" value="HATPase_dom"/>
</dbReference>
<keyword evidence="4" id="KW-1003">Cell membrane</keyword>
<keyword evidence="12 15" id="KW-1133">Transmembrane helix</keyword>
<keyword evidence="8 15" id="KW-0812">Transmembrane</keyword>
<evidence type="ECO:0000256" key="6">
    <source>
        <dbReference type="ARBA" id="ARBA00022553"/>
    </source>
</evidence>
<keyword evidence="10 18" id="KW-0418">Kinase</keyword>
<keyword evidence="9" id="KW-0547">Nucleotide-binding</keyword>
<evidence type="ECO:0000256" key="15">
    <source>
        <dbReference type="SAM" id="Phobius"/>
    </source>
</evidence>
<dbReference type="RefSeq" id="WP_067382059.1">
    <property type="nucleotide sequence ID" value="NZ_CP015839.1"/>
</dbReference>